<accession>A0A511YUT4</accession>
<dbReference type="AlphaFoldDB" id="A0A511YUT4"/>
<comment type="caution">
    <text evidence="1">The sequence shown here is derived from an EMBL/GenBank/DDBJ whole genome shotgun (WGS) entry which is preliminary data.</text>
</comment>
<dbReference type="Pfam" id="PF21699">
    <property type="entry name" value="TM1266-like"/>
    <property type="match status" value="1"/>
</dbReference>
<dbReference type="Proteomes" id="UP000321484">
    <property type="component" value="Unassembled WGS sequence"/>
</dbReference>
<dbReference type="EMBL" id="BJYK01000001">
    <property type="protein sequence ID" value="GEN78950.1"/>
    <property type="molecule type" value="Genomic_DNA"/>
</dbReference>
<dbReference type="OrthoDB" id="9796135at2"/>
<name>A0A511YUT4_9CELL</name>
<protein>
    <submittedName>
        <fullName evidence="1">CopG family transcriptional regulator</fullName>
    </submittedName>
</protein>
<reference evidence="1 2" key="1">
    <citation type="submission" date="2019-07" db="EMBL/GenBank/DDBJ databases">
        <title>Whole genome shotgun sequence of Actinotalea fermentans NBRC 105374.</title>
        <authorList>
            <person name="Hosoyama A."/>
            <person name="Uohara A."/>
            <person name="Ohji S."/>
            <person name="Ichikawa N."/>
        </authorList>
    </citation>
    <scope>NUCLEOTIDE SEQUENCE [LARGE SCALE GENOMIC DNA]</scope>
    <source>
        <strain evidence="1 2">NBRC 105374</strain>
    </source>
</reference>
<dbReference type="InterPro" id="IPR023860">
    <property type="entry name" value="FeFe-hyd_TM1266"/>
</dbReference>
<dbReference type="InterPro" id="IPR027271">
    <property type="entry name" value="Acetolactate_synth/TF_NikR_C"/>
</dbReference>
<sequence>MEKRLGVVSIIVERSVAPVDDVNDLLTQFGDEIIGRLGLPHPARGVNVITVVVDTSVERVSALTGKLGKLPGVQVRSLMSRTAPGAPLATPPDD</sequence>
<organism evidence="1 2">
    <name type="scientific">Actinotalea fermentans</name>
    <dbReference type="NCBI Taxonomy" id="43671"/>
    <lineage>
        <taxon>Bacteria</taxon>
        <taxon>Bacillati</taxon>
        <taxon>Actinomycetota</taxon>
        <taxon>Actinomycetes</taxon>
        <taxon>Micrococcales</taxon>
        <taxon>Cellulomonadaceae</taxon>
        <taxon>Actinotalea</taxon>
    </lineage>
</organism>
<dbReference type="Gene3D" id="3.30.70.1150">
    <property type="entry name" value="ACT-like. Chain A, domain 2"/>
    <property type="match status" value="1"/>
</dbReference>
<keyword evidence="2" id="KW-1185">Reference proteome</keyword>
<evidence type="ECO:0000313" key="1">
    <source>
        <dbReference type="EMBL" id="GEN78950.1"/>
    </source>
</evidence>
<dbReference type="InterPro" id="IPR045865">
    <property type="entry name" value="ACT-like_dom_sf"/>
</dbReference>
<dbReference type="NCBIfam" id="TIGR03959">
    <property type="entry name" value="hyd_TM1266"/>
    <property type="match status" value="1"/>
</dbReference>
<proteinExistence type="predicted"/>
<gene>
    <name evidence="1" type="ORF">AFE02nite_06840</name>
</gene>
<dbReference type="SUPFAM" id="SSF55021">
    <property type="entry name" value="ACT-like"/>
    <property type="match status" value="1"/>
</dbReference>
<evidence type="ECO:0000313" key="2">
    <source>
        <dbReference type="Proteomes" id="UP000321484"/>
    </source>
</evidence>